<keyword evidence="2" id="KW-1133">Transmembrane helix</keyword>
<dbReference type="InterPro" id="IPR002619">
    <property type="entry name" value="CX"/>
</dbReference>
<dbReference type="OrthoDB" id="5866190at2759"/>
<comment type="caution">
    <text evidence="5">The sequence shown here is derived from an EMBL/GenBank/DDBJ whole genome shotgun (WGS) entry which is preliminary data.</text>
</comment>
<keyword evidence="6" id="KW-1185">Reference proteome</keyword>
<keyword evidence="3" id="KW-0732">Signal</keyword>
<feature type="compositionally biased region" description="Polar residues" evidence="1">
    <location>
        <begin position="275"/>
        <end position="285"/>
    </location>
</feature>
<dbReference type="EMBL" id="PDUG01000005">
    <property type="protein sequence ID" value="PIC28088.1"/>
    <property type="molecule type" value="Genomic_DNA"/>
</dbReference>
<keyword evidence="2" id="KW-0812">Transmembrane</keyword>
<reference evidence="6" key="1">
    <citation type="submission" date="2017-10" db="EMBL/GenBank/DDBJ databases">
        <title>Rapid genome shrinkage in a self-fertile nematode reveals novel sperm competition proteins.</title>
        <authorList>
            <person name="Yin D."/>
            <person name="Schwarz E.M."/>
            <person name="Thomas C.G."/>
            <person name="Felde R.L."/>
            <person name="Korf I.F."/>
            <person name="Cutter A.D."/>
            <person name="Schartner C.M."/>
            <person name="Ralston E.J."/>
            <person name="Meyer B.J."/>
            <person name="Haag E.S."/>
        </authorList>
    </citation>
    <scope>NUCLEOTIDE SEQUENCE [LARGE SCALE GENOMIC DNA]</scope>
    <source>
        <strain evidence="6">JU1422</strain>
    </source>
</reference>
<dbReference type="AlphaFoldDB" id="A0A2G5TLF5"/>
<sequence>MSRLFWSSLLLFALLSHYLIDAKGSMGGGRGGGGARGGSFSSGSRSSGSSFSSSSGSYSRPSTGTSSYRSGNTQYNSNFRQNVFHSSTSTTTFMYSPMTHSHVIISPITPIYFGSYHYYWGGHYVHTPERPQTCEYTITEDDQELRNVTFSNGTKPTTLNFGCKSSESCCGLECCSNNSTLITIVVIFVGIVVLVMLCSWCSKKGYCQNESVVTTGVPVIATTTTTHTFTTQSGPPPPPGFQPQFGATPSAPVYAAPPAYNNYEQNSPYGGRPISSGQIHTSYKH</sequence>
<dbReference type="Proteomes" id="UP000230233">
    <property type="component" value="Chromosome V"/>
</dbReference>
<protein>
    <recommendedName>
        <fullName evidence="4">CX domain-containing protein</fullName>
    </recommendedName>
</protein>
<keyword evidence="2" id="KW-0472">Membrane</keyword>
<feature type="compositionally biased region" description="Low complexity" evidence="1">
    <location>
        <begin position="38"/>
        <end position="71"/>
    </location>
</feature>
<evidence type="ECO:0000256" key="2">
    <source>
        <dbReference type="SAM" id="Phobius"/>
    </source>
</evidence>
<feature type="domain" description="CX" evidence="4">
    <location>
        <begin position="118"/>
        <end position="176"/>
    </location>
</feature>
<proteinExistence type="predicted"/>
<feature type="region of interest" description="Disordered" evidence="1">
    <location>
        <begin position="30"/>
        <end position="71"/>
    </location>
</feature>
<evidence type="ECO:0000313" key="5">
    <source>
        <dbReference type="EMBL" id="PIC28088.1"/>
    </source>
</evidence>
<evidence type="ECO:0000313" key="6">
    <source>
        <dbReference type="Proteomes" id="UP000230233"/>
    </source>
</evidence>
<evidence type="ECO:0000256" key="1">
    <source>
        <dbReference type="SAM" id="MobiDB-lite"/>
    </source>
</evidence>
<feature type="region of interest" description="Disordered" evidence="1">
    <location>
        <begin position="264"/>
        <end position="285"/>
    </location>
</feature>
<feature type="chain" id="PRO_5013801486" description="CX domain-containing protein" evidence="3">
    <location>
        <begin position="25"/>
        <end position="285"/>
    </location>
</feature>
<dbReference type="PANTHER" id="PTHR47520:SF6">
    <property type="entry name" value="CX DOMAIN-CONTAINING PROTEIN"/>
    <property type="match status" value="1"/>
</dbReference>
<dbReference type="PANTHER" id="PTHR47520">
    <property type="entry name" value="CX DOMAIN-CONTAINING PROTEIN-RELATED"/>
    <property type="match status" value="1"/>
</dbReference>
<organism evidence="5 6">
    <name type="scientific">Caenorhabditis nigoni</name>
    <dbReference type="NCBI Taxonomy" id="1611254"/>
    <lineage>
        <taxon>Eukaryota</taxon>
        <taxon>Metazoa</taxon>
        <taxon>Ecdysozoa</taxon>
        <taxon>Nematoda</taxon>
        <taxon>Chromadorea</taxon>
        <taxon>Rhabditida</taxon>
        <taxon>Rhabditina</taxon>
        <taxon>Rhabditomorpha</taxon>
        <taxon>Rhabditoidea</taxon>
        <taxon>Rhabditidae</taxon>
        <taxon>Peloderinae</taxon>
        <taxon>Caenorhabditis</taxon>
    </lineage>
</organism>
<accession>A0A2G5TLF5</accession>
<name>A0A2G5TLF5_9PELO</name>
<feature type="transmembrane region" description="Helical" evidence="2">
    <location>
        <begin position="181"/>
        <end position="201"/>
    </location>
</feature>
<gene>
    <name evidence="5" type="primary">Cni-B0222.1</name>
    <name evidence="5" type="synonym">Cnig_chr_V.g20118</name>
    <name evidence="5" type="ORF">B9Z55_020118</name>
</gene>
<feature type="signal peptide" evidence="3">
    <location>
        <begin position="1"/>
        <end position="24"/>
    </location>
</feature>
<evidence type="ECO:0000256" key="3">
    <source>
        <dbReference type="SAM" id="SignalP"/>
    </source>
</evidence>
<dbReference type="STRING" id="1611254.A0A2G5TLF5"/>
<evidence type="ECO:0000259" key="4">
    <source>
        <dbReference type="Pfam" id="PF01705"/>
    </source>
</evidence>
<dbReference type="Pfam" id="PF01705">
    <property type="entry name" value="CX"/>
    <property type="match status" value="1"/>
</dbReference>